<dbReference type="InterPro" id="IPR003598">
    <property type="entry name" value="Ig_sub2"/>
</dbReference>
<protein>
    <submittedName>
        <fullName evidence="6">Immunoglobulin domain protein</fullName>
    </submittedName>
</protein>
<proteinExistence type="predicted"/>
<keyword evidence="2" id="KW-0393">Immunoglobulin domain</keyword>
<dbReference type="GO" id="GO:0030424">
    <property type="term" value="C:axon"/>
    <property type="evidence" value="ECO:0007669"/>
    <property type="project" value="TreeGrafter"/>
</dbReference>
<dbReference type="GO" id="GO:0098632">
    <property type="term" value="F:cell-cell adhesion mediator activity"/>
    <property type="evidence" value="ECO:0007669"/>
    <property type="project" value="TreeGrafter"/>
</dbReference>
<dbReference type="SMART" id="SM00408">
    <property type="entry name" value="IGc2"/>
    <property type="match status" value="2"/>
</dbReference>
<evidence type="ECO:0000313" key="5">
    <source>
        <dbReference type="Proteomes" id="UP000095282"/>
    </source>
</evidence>
<accession>A0A1I7TM32</accession>
<reference evidence="6" key="1">
    <citation type="submission" date="2016-11" db="UniProtKB">
        <authorList>
            <consortium name="WormBaseParasite"/>
        </authorList>
    </citation>
    <scope>IDENTIFICATION</scope>
</reference>
<dbReference type="Gene3D" id="2.60.40.10">
    <property type="entry name" value="Immunoglobulins"/>
    <property type="match status" value="2"/>
</dbReference>
<dbReference type="InterPro" id="IPR007110">
    <property type="entry name" value="Ig-like_dom"/>
</dbReference>
<feature type="domain" description="Ig-like" evidence="4">
    <location>
        <begin position="165"/>
        <end position="255"/>
    </location>
</feature>
<dbReference type="WBParaSite" id="Csp11.Scaffold628.g7265.t1">
    <property type="protein sequence ID" value="Csp11.Scaffold628.g7265.t1"/>
    <property type="gene ID" value="Csp11.Scaffold628.g7265"/>
</dbReference>
<name>A0A1I7TM32_9PELO</name>
<dbReference type="GO" id="GO:0007411">
    <property type="term" value="P:axon guidance"/>
    <property type="evidence" value="ECO:0007669"/>
    <property type="project" value="TreeGrafter"/>
</dbReference>
<feature type="domain" description="Ig-like" evidence="4">
    <location>
        <begin position="41"/>
        <end position="142"/>
    </location>
</feature>
<feature type="signal peptide" evidence="3">
    <location>
        <begin position="1"/>
        <end position="25"/>
    </location>
</feature>
<evidence type="ECO:0000256" key="2">
    <source>
        <dbReference type="ARBA" id="ARBA00023319"/>
    </source>
</evidence>
<dbReference type="InterPro" id="IPR013098">
    <property type="entry name" value="Ig_I-set"/>
</dbReference>
<dbReference type="STRING" id="1561998.A0A1I7TM32"/>
<dbReference type="SUPFAM" id="SSF48726">
    <property type="entry name" value="Immunoglobulin"/>
    <property type="match status" value="2"/>
</dbReference>
<evidence type="ECO:0000256" key="1">
    <source>
        <dbReference type="ARBA" id="ARBA00022737"/>
    </source>
</evidence>
<dbReference type="InterPro" id="IPR036179">
    <property type="entry name" value="Ig-like_dom_sf"/>
</dbReference>
<keyword evidence="5" id="KW-1185">Reference proteome</keyword>
<dbReference type="PROSITE" id="PS50835">
    <property type="entry name" value="IG_LIKE"/>
    <property type="match status" value="2"/>
</dbReference>
<dbReference type="Pfam" id="PF07679">
    <property type="entry name" value="I-set"/>
    <property type="match status" value="1"/>
</dbReference>
<organism evidence="5 6">
    <name type="scientific">Caenorhabditis tropicalis</name>
    <dbReference type="NCBI Taxonomy" id="1561998"/>
    <lineage>
        <taxon>Eukaryota</taxon>
        <taxon>Metazoa</taxon>
        <taxon>Ecdysozoa</taxon>
        <taxon>Nematoda</taxon>
        <taxon>Chromadorea</taxon>
        <taxon>Rhabditida</taxon>
        <taxon>Rhabditina</taxon>
        <taxon>Rhabditomorpha</taxon>
        <taxon>Rhabditoidea</taxon>
        <taxon>Rhabditidae</taxon>
        <taxon>Peloderinae</taxon>
        <taxon>Caenorhabditis</taxon>
    </lineage>
</organism>
<dbReference type="GO" id="GO:0007156">
    <property type="term" value="P:homophilic cell adhesion via plasma membrane adhesion molecules"/>
    <property type="evidence" value="ECO:0007669"/>
    <property type="project" value="TreeGrafter"/>
</dbReference>
<dbReference type="GO" id="GO:0005886">
    <property type="term" value="C:plasma membrane"/>
    <property type="evidence" value="ECO:0007669"/>
    <property type="project" value="TreeGrafter"/>
</dbReference>
<dbReference type="PANTHER" id="PTHR10075">
    <property type="entry name" value="BASIGIN RELATED"/>
    <property type="match status" value="1"/>
</dbReference>
<dbReference type="AlphaFoldDB" id="A0A1I7TM32"/>
<evidence type="ECO:0000259" key="4">
    <source>
        <dbReference type="PROSITE" id="PS50835"/>
    </source>
</evidence>
<sequence length="259" mass="28225">MPSPLNHIKLVLVISIIYLGSHVDTTKINDAPSVCDGLIEPSVLSIDKPLENINANRGESVILRCAFYASPQPTIVWYHRGKRIDSHPAAHFETLLSATNLGQSVVESALRIDCLDERTAGEYFCEASSPCTQPVVTSSIVSINKAPKSITGTCKSIRQPLESPPLISDFTLSRIELPGGVTQLACRTRGNPAPKTKWFKIEEDESLSSIEGQRNYMHLPNGDLLIVGDEETISESFRCVAENSLGTVSQDASVIYMLA</sequence>
<dbReference type="eggNOG" id="ENOG502TG0Z">
    <property type="taxonomic scope" value="Eukaryota"/>
</dbReference>
<dbReference type="Proteomes" id="UP000095282">
    <property type="component" value="Unplaced"/>
</dbReference>
<dbReference type="PANTHER" id="PTHR10075:SF14">
    <property type="entry name" value="CELL ADHESION MOLECULE DSCAM2-RELATED"/>
    <property type="match status" value="1"/>
</dbReference>
<evidence type="ECO:0000256" key="3">
    <source>
        <dbReference type="SAM" id="SignalP"/>
    </source>
</evidence>
<dbReference type="FunFam" id="2.60.40.10:FF:002764">
    <property type="entry name" value="CRE-ZIG-5 protein"/>
    <property type="match status" value="1"/>
</dbReference>
<keyword evidence="3" id="KW-0732">Signal</keyword>
<dbReference type="InterPro" id="IPR013783">
    <property type="entry name" value="Ig-like_fold"/>
</dbReference>
<dbReference type="Pfam" id="PF13927">
    <property type="entry name" value="Ig_3"/>
    <property type="match status" value="1"/>
</dbReference>
<dbReference type="GO" id="GO:0070593">
    <property type="term" value="P:dendrite self-avoidance"/>
    <property type="evidence" value="ECO:0007669"/>
    <property type="project" value="TreeGrafter"/>
</dbReference>
<evidence type="ECO:0000313" key="6">
    <source>
        <dbReference type="WBParaSite" id="Csp11.Scaffold628.g7265.t1"/>
    </source>
</evidence>
<feature type="chain" id="PRO_5009307812" evidence="3">
    <location>
        <begin position="26"/>
        <end position="259"/>
    </location>
</feature>
<keyword evidence="1" id="KW-0677">Repeat</keyword>